<feature type="compositionally biased region" description="Low complexity" evidence="3">
    <location>
        <begin position="584"/>
        <end position="593"/>
    </location>
</feature>
<keyword evidence="2" id="KW-0677">Repeat</keyword>
<evidence type="ECO:0000256" key="3">
    <source>
        <dbReference type="SAM" id="MobiDB-lite"/>
    </source>
</evidence>
<dbReference type="GO" id="GO:0080008">
    <property type="term" value="C:Cul4-RING E3 ubiquitin ligase complex"/>
    <property type="evidence" value="ECO:0007669"/>
    <property type="project" value="TreeGrafter"/>
</dbReference>
<proteinExistence type="predicted"/>
<dbReference type="SMART" id="SM00320">
    <property type="entry name" value="WD40"/>
    <property type="match status" value="7"/>
</dbReference>
<evidence type="ECO:0000313" key="5">
    <source>
        <dbReference type="Proteomes" id="UP001153620"/>
    </source>
</evidence>
<dbReference type="Gene3D" id="2.130.10.10">
    <property type="entry name" value="YVTN repeat-like/Quinoprotein amine dehydrogenase"/>
    <property type="match status" value="2"/>
</dbReference>
<dbReference type="Proteomes" id="UP001153620">
    <property type="component" value="Chromosome 2"/>
</dbReference>
<gene>
    <name evidence="4" type="ORF">CHIRRI_LOCUS7279</name>
</gene>
<accession>A0A9N9RV87</accession>
<keyword evidence="5" id="KW-1185">Reference proteome</keyword>
<evidence type="ECO:0000313" key="4">
    <source>
        <dbReference type="EMBL" id="CAG9804390.1"/>
    </source>
</evidence>
<feature type="region of interest" description="Disordered" evidence="3">
    <location>
        <begin position="342"/>
        <end position="368"/>
    </location>
</feature>
<dbReference type="EMBL" id="OU895878">
    <property type="protein sequence ID" value="CAG9804390.1"/>
    <property type="molecule type" value="Genomic_DNA"/>
</dbReference>
<name>A0A9N9RV87_9DIPT</name>
<dbReference type="GO" id="GO:0045944">
    <property type="term" value="P:positive regulation of transcription by RNA polymerase II"/>
    <property type="evidence" value="ECO:0007669"/>
    <property type="project" value="TreeGrafter"/>
</dbReference>
<dbReference type="SUPFAM" id="SSF50978">
    <property type="entry name" value="WD40 repeat-like"/>
    <property type="match status" value="1"/>
</dbReference>
<feature type="region of interest" description="Disordered" evidence="3">
    <location>
        <begin position="584"/>
        <end position="603"/>
    </location>
</feature>
<dbReference type="AlphaFoldDB" id="A0A9N9RV87"/>
<dbReference type="OrthoDB" id="4869960at2759"/>
<organism evidence="4 5">
    <name type="scientific">Chironomus riparius</name>
    <dbReference type="NCBI Taxonomy" id="315576"/>
    <lineage>
        <taxon>Eukaryota</taxon>
        <taxon>Metazoa</taxon>
        <taxon>Ecdysozoa</taxon>
        <taxon>Arthropoda</taxon>
        <taxon>Hexapoda</taxon>
        <taxon>Insecta</taxon>
        <taxon>Pterygota</taxon>
        <taxon>Neoptera</taxon>
        <taxon>Endopterygota</taxon>
        <taxon>Diptera</taxon>
        <taxon>Nematocera</taxon>
        <taxon>Chironomoidea</taxon>
        <taxon>Chironomidae</taxon>
        <taxon>Chironominae</taxon>
        <taxon>Chironomus</taxon>
    </lineage>
</organism>
<dbReference type="InterPro" id="IPR015943">
    <property type="entry name" value="WD40/YVTN_repeat-like_dom_sf"/>
</dbReference>
<protein>
    <submittedName>
        <fullName evidence="4">Uncharacterized protein</fullName>
    </submittedName>
</protein>
<dbReference type="PANTHER" id="PTHR15574:SF39">
    <property type="entry name" value="DDB1- AND CUL4-ASSOCIATED FACTOR 6"/>
    <property type="match status" value="1"/>
</dbReference>
<evidence type="ECO:0000256" key="1">
    <source>
        <dbReference type="ARBA" id="ARBA00022574"/>
    </source>
</evidence>
<feature type="region of interest" description="Disordered" evidence="3">
    <location>
        <begin position="407"/>
        <end position="444"/>
    </location>
</feature>
<dbReference type="InterPro" id="IPR045151">
    <property type="entry name" value="DCAF8"/>
</dbReference>
<reference evidence="4" key="2">
    <citation type="submission" date="2022-10" db="EMBL/GenBank/DDBJ databases">
        <authorList>
            <consortium name="ENA_rothamsted_submissions"/>
            <consortium name="culmorum"/>
            <person name="King R."/>
        </authorList>
    </citation>
    <scope>NUCLEOTIDE SEQUENCE</scope>
</reference>
<reference evidence="4" key="1">
    <citation type="submission" date="2022-01" db="EMBL/GenBank/DDBJ databases">
        <authorList>
            <person name="King R."/>
        </authorList>
    </citation>
    <scope>NUCLEOTIDE SEQUENCE</scope>
</reference>
<evidence type="ECO:0000256" key="2">
    <source>
        <dbReference type="ARBA" id="ARBA00022737"/>
    </source>
</evidence>
<dbReference type="PANTHER" id="PTHR15574">
    <property type="entry name" value="WD REPEAT DOMAIN-CONTAINING FAMILY"/>
    <property type="match status" value="1"/>
</dbReference>
<keyword evidence="1" id="KW-0853">WD repeat</keyword>
<dbReference type="Pfam" id="PF00400">
    <property type="entry name" value="WD40"/>
    <property type="match status" value="2"/>
</dbReference>
<sequence>MKHSSNKNLFREVLNRENYGYENFRKIQKSSKNSLVLTQSLKLEKTLDIHKGCVNSICWNHSGTKILSGSDDQKLVLTDPFSSKVLIKYTTFHRNNIFSAKFLPQSDTRIVSCSGSGSVLYNDLNDINFTKESDSSDTLIGGNYRASNQDANYFNCHSGTCYEVMTIPSEFNSFLSCGEDGSVRYFDMRLVSKCHKQFCRENILILTQASVTAMSCSPISHNYLSIGCSDSLIRVYDRRFLKLVEFPTVTEGTQPPSLSSLSNEMQTDPVKIYKIPNEQKRTYRITSINYSKDEKELLVSYSSEYLYLFDMTRDGVAKELLPTNTRRRRCRESPRILRKLRLRGDWSDTGPDSLPSSEASGQSRPQLNSSIMNRMTGLLSRMLNDNSSRNQRNRSGVAEGISMLLANDHDNDTEGGASSNSNNNNDASNPDDSSSSSNYSSEDESIAGDKFNYVKQKFVGHRNARTMIKEANFWGDDYILSGSDCGHIFIWERKSGELINLLRADNHVVNCIQPHPYLPILASSGIDHNVKIWAPFGDDTEFDDKQARDIMRRNKLMLEETRDTITVPASFMIRMLACLHSYNRNNNQNPDNNNENEDTSSSS</sequence>
<feature type="compositionally biased region" description="Polar residues" evidence="3">
    <location>
        <begin position="354"/>
        <end position="368"/>
    </location>
</feature>
<feature type="compositionally biased region" description="Acidic residues" evidence="3">
    <location>
        <begin position="594"/>
        <end position="603"/>
    </location>
</feature>
<feature type="compositionally biased region" description="Low complexity" evidence="3">
    <location>
        <begin position="418"/>
        <end position="440"/>
    </location>
</feature>
<dbReference type="GO" id="GO:0005737">
    <property type="term" value="C:cytoplasm"/>
    <property type="evidence" value="ECO:0007669"/>
    <property type="project" value="TreeGrafter"/>
</dbReference>
<dbReference type="InterPro" id="IPR036322">
    <property type="entry name" value="WD40_repeat_dom_sf"/>
</dbReference>
<dbReference type="InterPro" id="IPR001680">
    <property type="entry name" value="WD40_rpt"/>
</dbReference>